<dbReference type="EMBL" id="POSP01000003">
    <property type="protein sequence ID" value="PND37455.1"/>
    <property type="molecule type" value="Genomic_DNA"/>
</dbReference>
<keyword evidence="3" id="KW-1185">Reference proteome</keyword>
<dbReference type="OrthoDB" id="273832at2"/>
<dbReference type="InterPro" id="IPR036761">
    <property type="entry name" value="TTHA0802/YceI-like_sf"/>
</dbReference>
<proteinExistence type="predicted"/>
<dbReference type="Pfam" id="PF04264">
    <property type="entry name" value="YceI"/>
    <property type="match status" value="1"/>
</dbReference>
<dbReference type="SUPFAM" id="SSF101874">
    <property type="entry name" value="YceI-like"/>
    <property type="match status" value="1"/>
</dbReference>
<dbReference type="Proteomes" id="UP000235916">
    <property type="component" value="Unassembled WGS sequence"/>
</dbReference>
<organism evidence="2 3">
    <name type="scientific">Kinneretia aquatilis</name>
    <dbReference type="NCBI Taxonomy" id="2070761"/>
    <lineage>
        <taxon>Bacteria</taxon>
        <taxon>Pseudomonadati</taxon>
        <taxon>Pseudomonadota</taxon>
        <taxon>Betaproteobacteria</taxon>
        <taxon>Burkholderiales</taxon>
        <taxon>Sphaerotilaceae</taxon>
        <taxon>Roseateles</taxon>
    </lineage>
</organism>
<evidence type="ECO:0000259" key="1">
    <source>
        <dbReference type="Pfam" id="PF04264"/>
    </source>
</evidence>
<protein>
    <recommendedName>
        <fullName evidence="1">Lipid/polyisoprenoid-binding YceI-like domain-containing protein</fullName>
    </recommendedName>
</protein>
<accession>A0A2N8KVH4</accession>
<dbReference type="Gene3D" id="2.40.128.110">
    <property type="entry name" value="Lipid/polyisoprenoid-binding, YceI-like"/>
    <property type="match status" value="1"/>
</dbReference>
<sequence>MPMLSHSPLGALRAAVRMPRSFRGSPRARERSRMSESRHRAPARLWAVGLLSLVLLGCASAPSPQAVSSPDAVLAPFAEAERDLRAQVGGRLYRLDAEASQLRIHVFRAGRAAALGHNHVLSAPQLRGLLWWPLNEQALPQPRGGSEARFELQLRLDELLLDPPELRAALGPGWASVLSPEAVAATRRNMLGEQGLQAERFPELRIQGLSLIGEPPKLIGRWRLSLHGVTRTVEVPLHVDLSADQVRVTGAWVLRQSDFGLQPFSVAGGLLAVQDELLVEFDLRGR</sequence>
<gene>
    <name evidence="2" type="ORF">C1O66_07900</name>
</gene>
<comment type="caution">
    <text evidence="2">The sequence shown here is derived from an EMBL/GenBank/DDBJ whole genome shotgun (WGS) entry which is preliminary data.</text>
</comment>
<reference evidence="2 3" key="1">
    <citation type="submission" date="2018-01" db="EMBL/GenBank/DDBJ databases">
        <title>Draft genome sequence of Paucibacter aquatile CR182 isolated from freshwater of the Nakdong River.</title>
        <authorList>
            <person name="Choi A."/>
            <person name="Chung E.J."/>
        </authorList>
    </citation>
    <scope>NUCLEOTIDE SEQUENCE [LARGE SCALE GENOMIC DNA]</scope>
    <source>
        <strain evidence="2 3">CR182</strain>
    </source>
</reference>
<name>A0A2N8KVH4_9BURK</name>
<dbReference type="AlphaFoldDB" id="A0A2N8KVH4"/>
<evidence type="ECO:0000313" key="2">
    <source>
        <dbReference type="EMBL" id="PND37455.1"/>
    </source>
</evidence>
<feature type="domain" description="Lipid/polyisoprenoid-binding YceI-like" evidence="1">
    <location>
        <begin position="187"/>
        <end position="283"/>
    </location>
</feature>
<dbReference type="InterPro" id="IPR007372">
    <property type="entry name" value="Lipid/polyisoprenoid-bd_YceI"/>
</dbReference>
<evidence type="ECO:0000313" key="3">
    <source>
        <dbReference type="Proteomes" id="UP000235916"/>
    </source>
</evidence>